<dbReference type="AlphaFoldDB" id="A0A9W3BXU5"/>
<dbReference type="PROSITE" id="PS50222">
    <property type="entry name" value="EF_HAND_2"/>
    <property type="match status" value="1"/>
</dbReference>
<proteinExistence type="predicted"/>
<gene>
    <name evidence="6" type="primary">LOC108812309</name>
</gene>
<feature type="compositionally biased region" description="Low complexity" evidence="3">
    <location>
        <begin position="13"/>
        <end position="22"/>
    </location>
</feature>
<dbReference type="FunFam" id="1.10.238.230:FF:000002">
    <property type="entry name" value="Serine/threonine protein phosphatase 2A regulatory subunit B''alpha"/>
    <property type="match status" value="1"/>
</dbReference>
<dbReference type="RefSeq" id="XP_056844082.1">
    <property type="nucleotide sequence ID" value="XM_056988102.1"/>
</dbReference>
<dbReference type="FunFam" id="1.10.238.10:FF:000025">
    <property type="entry name" value="serine/threonine-protein phosphatase 2A regulatory subunit B'' subunit alpha"/>
    <property type="match status" value="1"/>
</dbReference>
<dbReference type="GO" id="GO:0000159">
    <property type="term" value="C:protein phosphatase type 2A complex"/>
    <property type="evidence" value="ECO:0007669"/>
    <property type="project" value="TreeGrafter"/>
</dbReference>
<keyword evidence="1" id="KW-0479">Metal-binding</keyword>
<feature type="domain" description="EF-hand" evidence="4">
    <location>
        <begin position="324"/>
        <end position="359"/>
    </location>
</feature>
<dbReference type="PANTHER" id="PTHR14095">
    <property type="entry name" value="PHOSPHATASE 2A REGULATORY SUBUNIT-RELATED"/>
    <property type="match status" value="1"/>
</dbReference>
<dbReference type="InterPro" id="IPR018247">
    <property type="entry name" value="EF_Hand_1_Ca_BS"/>
</dbReference>
<dbReference type="InterPro" id="IPR011992">
    <property type="entry name" value="EF-hand-dom_pair"/>
</dbReference>
<dbReference type="Gene3D" id="1.10.238.220">
    <property type="match status" value="1"/>
</dbReference>
<dbReference type="Pfam" id="PF13499">
    <property type="entry name" value="EF-hand_7"/>
    <property type="match status" value="1"/>
</dbReference>
<protein>
    <submittedName>
        <fullName evidence="6">Serine/threonine protein phosphatase 2A regulatory subunit B''beta-like</fullName>
    </submittedName>
</protein>
<evidence type="ECO:0000313" key="6">
    <source>
        <dbReference type="RefSeq" id="XP_056844082.1"/>
    </source>
</evidence>
<dbReference type="Proteomes" id="UP000504610">
    <property type="component" value="Chromosome 6"/>
</dbReference>
<dbReference type="FunFam" id="1.10.238.220:FF:000003">
    <property type="entry name" value="Phosphoprotein phosphatase 2A regulatory subunit"/>
    <property type="match status" value="1"/>
</dbReference>
<dbReference type="KEGG" id="rsz:108812309"/>
<dbReference type="OrthoDB" id="5586at2759"/>
<organism evidence="5 6">
    <name type="scientific">Raphanus sativus</name>
    <name type="common">Radish</name>
    <name type="synonym">Raphanus raphanistrum var. sativus</name>
    <dbReference type="NCBI Taxonomy" id="3726"/>
    <lineage>
        <taxon>Eukaryota</taxon>
        <taxon>Viridiplantae</taxon>
        <taxon>Streptophyta</taxon>
        <taxon>Embryophyta</taxon>
        <taxon>Tracheophyta</taxon>
        <taxon>Spermatophyta</taxon>
        <taxon>Magnoliopsida</taxon>
        <taxon>eudicotyledons</taxon>
        <taxon>Gunneridae</taxon>
        <taxon>Pentapetalae</taxon>
        <taxon>rosids</taxon>
        <taxon>malvids</taxon>
        <taxon>Brassicales</taxon>
        <taxon>Brassicaceae</taxon>
        <taxon>Brassiceae</taxon>
        <taxon>Raphanus</taxon>
    </lineage>
</organism>
<evidence type="ECO:0000256" key="3">
    <source>
        <dbReference type="SAM" id="MobiDB-lite"/>
    </source>
</evidence>
<dbReference type="CDD" id="cd21504">
    <property type="entry name" value="PPP2R3A_B-like"/>
    <property type="match status" value="1"/>
</dbReference>
<evidence type="ECO:0000313" key="5">
    <source>
        <dbReference type="Proteomes" id="UP000504610"/>
    </source>
</evidence>
<reference evidence="5" key="1">
    <citation type="journal article" date="2019" name="Database">
        <title>The radish genome database (RadishGD): an integrated information resource for radish genomics.</title>
        <authorList>
            <person name="Yu H.J."/>
            <person name="Baek S."/>
            <person name="Lee Y.J."/>
            <person name="Cho A."/>
            <person name="Mun J.H."/>
        </authorList>
    </citation>
    <scope>NUCLEOTIDE SEQUENCE [LARGE SCALE GENOMIC DNA]</scope>
    <source>
        <strain evidence="5">cv. WK10039</strain>
    </source>
</reference>
<dbReference type="SUPFAM" id="SSF47473">
    <property type="entry name" value="EF-hand"/>
    <property type="match status" value="2"/>
</dbReference>
<dbReference type="Gene3D" id="1.10.238.230">
    <property type="match status" value="1"/>
</dbReference>
<accession>A0A9W3BXU5</accession>
<sequence>MAGGAPLNVLTASASASSSATTPSEGILPRTCGSPRKKKQRPALSNFSSSLKVTKELVKEPLPQFYFQNGRPPSIEMKEQCMFSINHFFCGHLDGLQIQEFKLVTREICKLPSFFSALLFRKIDFNNTGFVPREAFVNYWVNVNMLTMDTATQVFKILKQYNQNFIVKDDFKPLLKELLSSHPGLAFLQTKPEFQERYAETVIYRIFYYINRSGSGRLTFRELRRGNLIDAMIHADQEEDINKVLRYFSYEHFYVIHCKFCELDTDHDLLIDKEDLMRYGNHALTLRIVDRIFSQVARKFTSKGEGKIGYEDFVYFILAEEDKSSVSSLEYWFKCVDLDGNGILTRDEMLFFYEEQMRWKECLEEEAVLFEDVLCQIIDMIRPEKESYITLRDLKGSKLSGEVFNMLFNLNKFMAFETHDLLLIPQECENPVLTEWERFAHRDYIRLSMDDRCIEWKC</sequence>
<feature type="region of interest" description="Disordered" evidence="3">
    <location>
        <begin position="13"/>
        <end position="44"/>
    </location>
</feature>
<evidence type="ECO:0000256" key="1">
    <source>
        <dbReference type="ARBA" id="ARBA00022723"/>
    </source>
</evidence>
<dbReference type="InterPro" id="IPR002048">
    <property type="entry name" value="EF_hand_dom"/>
</dbReference>
<dbReference type="PANTHER" id="PTHR14095:SF15">
    <property type="entry name" value="EF-HAND DOMAIN-CONTAINING PROTEIN"/>
    <property type="match status" value="1"/>
</dbReference>
<evidence type="ECO:0000259" key="4">
    <source>
        <dbReference type="PROSITE" id="PS50222"/>
    </source>
</evidence>
<dbReference type="Pfam" id="PF17958">
    <property type="entry name" value="EF-hand_13"/>
    <property type="match status" value="1"/>
</dbReference>
<dbReference type="GO" id="GO:0005509">
    <property type="term" value="F:calcium ion binding"/>
    <property type="evidence" value="ECO:0007669"/>
    <property type="project" value="InterPro"/>
</dbReference>
<evidence type="ECO:0000256" key="2">
    <source>
        <dbReference type="ARBA" id="ARBA00022837"/>
    </source>
</evidence>
<dbReference type="GO" id="GO:0019888">
    <property type="term" value="F:protein phosphatase regulator activity"/>
    <property type="evidence" value="ECO:0007669"/>
    <property type="project" value="TreeGrafter"/>
</dbReference>
<dbReference type="PROSITE" id="PS00018">
    <property type="entry name" value="EF_HAND_1"/>
    <property type="match status" value="1"/>
</dbReference>
<name>A0A9W3BXU5_RAPSA</name>
<keyword evidence="2" id="KW-0106">Calcium</keyword>
<keyword evidence="5" id="KW-1185">Reference proteome</keyword>
<dbReference type="GeneID" id="108812309"/>
<reference evidence="6" key="2">
    <citation type="submission" date="2025-08" db="UniProtKB">
        <authorList>
            <consortium name="RefSeq"/>
        </authorList>
    </citation>
    <scope>IDENTIFICATION</scope>
    <source>
        <tissue evidence="6">Leaf</tissue>
    </source>
</reference>
<dbReference type="Gene3D" id="1.10.238.10">
    <property type="entry name" value="EF-hand"/>
    <property type="match status" value="1"/>
</dbReference>
<dbReference type="InterPro" id="IPR041534">
    <property type="entry name" value="EF-hand_13"/>
</dbReference>